<reference evidence="2 3" key="1">
    <citation type="journal article" date="2023" name="G3 (Bethesda)">
        <title>A chromosome-length genome assembly and annotation of blackberry (Rubus argutus, cv. 'Hillquist').</title>
        <authorList>
            <person name="Bruna T."/>
            <person name="Aryal R."/>
            <person name="Dudchenko O."/>
            <person name="Sargent D.J."/>
            <person name="Mead D."/>
            <person name="Buti M."/>
            <person name="Cavallini A."/>
            <person name="Hytonen T."/>
            <person name="Andres J."/>
            <person name="Pham M."/>
            <person name="Weisz D."/>
            <person name="Mascagni F."/>
            <person name="Usai G."/>
            <person name="Natali L."/>
            <person name="Bassil N."/>
            <person name="Fernandez G.E."/>
            <person name="Lomsadze A."/>
            <person name="Armour M."/>
            <person name="Olukolu B."/>
            <person name="Poorten T."/>
            <person name="Britton C."/>
            <person name="Davik J."/>
            <person name="Ashrafi H."/>
            <person name="Aiden E.L."/>
            <person name="Borodovsky M."/>
            <person name="Worthington M."/>
        </authorList>
    </citation>
    <scope>NUCLEOTIDE SEQUENCE [LARGE SCALE GENOMIC DNA]</scope>
    <source>
        <strain evidence="2">PI 553951</strain>
    </source>
</reference>
<comment type="caution">
    <text evidence="2">The sequence shown here is derived from an EMBL/GenBank/DDBJ whole genome shotgun (WGS) entry which is preliminary data.</text>
</comment>
<gene>
    <name evidence="2" type="ORF">M0R45_026199</name>
</gene>
<dbReference type="AlphaFoldDB" id="A0AAW1WY83"/>
<evidence type="ECO:0000313" key="2">
    <source>
        <dbReference type="EMBL" id="KAK9929089.1"/>
    </source>
</evidence>
<keyword evidence="3" id="KW-1185">Reference proteome</keyword>
<evidence type="ECO:0000313" key="3">
    <source>
        <dbReference type="Proteomes" id="UP001457282"/>
    </source>
</evidence>
<evidence type="ECO:0000256" key="1">
    <source>
        <dbReference type="SAM" id="MobiDB-lite"/>
    </source>
</evidence>
<feature type="region of interest" description="Disordered" evidence="1">
    <location>
        <begin position="116"/>
        <end position="143"/>
    </location>
</feature>
<feature type="compositionally biased region" description="Low complexity" evidence="1">
    <location>
        <begin position="134"/>
        <end position="143"/>
    </location>
</feature>
<sequence length="143" mass="16248">MKATGESRRKKNCCVAVTVPSYTQICRSEKKRRRTKSKKNQNPTCPARDNPSRRRRGCFRLFPSPASLLLRARLSLPRPDAVVAQPCPQATQPVLVPRPPSLPSWSLCRRRPLRRHSPHGLFNPQPLLPPRPLSSPLFDLSKQ</sequence>
<feature type="region of interest" description="Disordered" evidence="1">
    <location>
        <begin position="26"/>
        <end position="56"/>
    </location>
</feature>
<organism evidence="2 3">
    <name type="scientific">Rubus argutus</name>
    <name type="common">Southern blackberry</name>
    <dbReference type="NCBI Taxonomy" id="59490"/>
    <lineage>
        <taxon>Eukaryota</taxon>
        <taxon>Viridiplantae</taxon>
        <taxon>Streptophyta</taxon>
        <taxon>Embryophyta</taxon>
        <taxon>Tracheophyta</taxon>
        <taxon>Spermatophyta</taxon>
        <taxon>Magnoliopsida</taxon>
        <taxon>eudicotyledons</taxon>
        <taxon>Gunneridae</taxon>
        <taxon>Pentapetalae</taxon>
        <taxon>rosids</taxon>
        <taxon>fabids</taxon>
        <taxon>Rosales</taxon>
        <taxon>Rosaceae</taxon>
        <taxon>Rosoideae</taxon>
        <taxon>Rosoideae incertae sedis</taxon>
        <taxon>Rubus</taxon>
    </lineage>
</organism>
<protein>
    <submittedName>
        <fullName evidence="2">Uncharacterized protein</fullName>
    </submittedName>
</protein>
<proteinExistence type="predicted"/>
<accession>A0AAW1WY83</accession>
<name>A0AAW1WY83_RUBAR</name>
<dbReference type="EMBL" id="JBEDUW010000005">
    <property type="protein sequence ID" value="KAK9929089.1"/>
    <property type="molecule type" value="Genomic_DNA"/>
</dbReference>
<dbReference type="Proteomes" id="UP001457282">
    <property type="component" value="Unassembled WGS sequence"/>
</dbReference>
<feature type="compositionally biased region" description="Basic residues" evidence="1">
    <location>
        <begin position="29"/>
        <end position="39"/>
    </location>
</feature>